<proteinExistence type="predicted"/>
<feature type="compositionally biased region" description="Basic and acidic residues" evidence="1">
    <location>
        <begin position="786"/>
        <end position="799"/>
    </location>
</feature>
<dbReference type="InterPro" id="IPR011990">
    <property type="entry name" value="TPR-like_helical_dom_sf"/>
</dbReference>
<dbReference type="Proteomes" id="UP001172102">
    <property type="component" value="Unassembled WGS sequence"/>
</dbReference>
<protein>
    <recommendedName>
        <fullName evidence="4">Kinesin light chain</fullName>
    </recommendedName>
</protein>
<name>A0AA40DVB3_9PEZI</name>
<dbReference type="InterPro" id="IPR053137">
    <property type="entry name" value="NLR-like"/>
</dbReference>
<evidence type="ECO:0000313" key="3">
    <source>
        <dbReference type="Proteomes" id="UP001172102"/>
    </source>
</evidence>
<organism evidence="2 3">
    <name type="scientific">Lasiosphaeris hirsuta</name>
    <dbReference type="NCBI Taxonomy" id="260670"/>
    <lineage>
        <taxon>Eukaryota</taxon>
        <taxon>Fungi</taxon>
        <taxon>Dikarya</taxon>
        <taxon>Ascomycota</taxon>
        <taxon>Pezizomycotina</taxon>
        <taxon>Sordariomycetes</taxon>
        <taxon>Sordariomycetidae</taxon>
        <taxon>Sordariales</taxon>
        <taxon>Lasiosphaeriaceae</taxon>
        <taxon>Lasiosphaeris</taxon>
    </lineage>
</organism>
<dbReference type="PANTHER" id="PTHR46082">
    <property type="entry name" value="ATP/GTP-BINDING PROTEIN-RELATED"/>
    <property type="match status" value="1"/>
</dbReference>
<gene>
    <name evidence="2" type="ORF">B0H67DRAFT_682949</name>
</gene>
<evidence type="ECO:0000256" key="1">
    <source>
        <dbReference type="SAM" id="MobiDB-lite"/>
    </source>
</evidence>
<keyword evidence="3" id="KW-1185">Reference proteome</keyword>
<dbReference type="EMBL" id="JAUKUA010000004">
    <property type="protein sequence ID" value="KAK0714516.1"/>
    <property type="molecule type" value="Genomic_DNA"/>
</dbReference>
<dbReference type="PANTHER" id="PTHR46082:SF11">
    <property type="entry name" value="AAA+ ATPASE DOMAIN-CONTAINING PROTEIN-RELATED"/>
    <property type="match status" value="1"/>
</dbReference>
<reference evidence="2" key="1">
    <citation type="submission" date="2023-06" db="EMBL/GenBank/DDBJ databases">
        <title>Genome-scale phylogeny and comparative genomics of the fungal order Sordariales.</title>
        <authorList>
            <consortium name="Lawrence Berkeley National Laboratory"/>
            <person name="Hensen N."/>
            <person name="Bonometti L."/>
            <person name="Westerberg I."/>
            <person name="Brannstrom I.O."/>
            <person name="Guillou S."/>
            <person name="Cros-Aarteil S."/>
            <person name="Calhoun S."/>
            <person name="Haridas S."/>
            <person name="Kuo A."/>
            <person name="Mondo S."/>
            <person name="Pangilinan J."/>
            <person name="Riley R."/>
            <person name="Labutti K."/>
            <person name="Andreopoulos B."/>
            <person name="Lipzen A."/>
            <person name="Chen C."/>
            <person name="Yanf M."/>
            <person name="Daum C."/>
            <person name="Ng V."/>
            <person name="Clum A."/>
            <person name="Steindorff A."/>
            <person name="Ohm R."/>
            <person name="Martin F."/>
            <person name="Silar P."/>
            <person name="Natvig D."/>
            <person name="Lalanne C."/>
            <person name="Gautier V."/>
            <person name="Ament-Velasquez S.L."/>
            <person name="Kruys A."/>
            <person name="Hutchinson M.I."/>
            <person name="Powell A.J."/>
            <person name="Barry K."/>
            <person name="Miller A.N."/>
            <person name="Grigoriev I.V."/>
            <person name="Debuchy R."/>
            <person name="Gladieux P."/>
            <person name="Thoren M.H."/>
            <person name="Johannesson H."/>
        </authorList>
    </citation>
    <scope>NUCLEOTIDE SEQUENCE</scope>
    <source>
        <strain evidence="2">SMH4607-1</strain>
    </source>
</reference>
<feature type="compositionally biased region" description="Basic and acidic residues" evidence="1">
    <location>
        <begin position="62"/>
        <end position="71"/>
    </location>
</feature>
<feature type="region of interest" description="Disordered" evidence="1">
    <location>
        <begin position="52"/>
        <end position="71"/>
    </location>
</feature>
<accession>A0AA40DVB3</accession>
<evidence type="ECO:0008006" key="4">
    <source>
        <dbReference type="Google" id="ProtNLM"/>
    </source>
</evidence>
<feature type="region of interest" description="Disordered" evidence="1">
    <location>
        <begin position="780"/>
        <end position="806"/>
    </location>
</feature>
<dbReference type="AlphaFoldDB" id="A0AA40DVB3"/>
<dbReference type="SUPFAM" id="SSF48452">
    <property type="entry name" value="TPR-like"/>
    <property type="match status" value="1"/>
</dbReference>
<dbReference type="Pfam" id="PF13374">
    <property type="entry name" value="TPR_10"/>
    <property type="match status" value="1"/>
</dbReference>
<comment type="caution">
    <text evidence="2">The sequence shown here is derived from an EMBL/GenBank/DDBJ whole genome shotgun (WGS) entry which is preliminary data.</text>
</comment>
<sequence length="806" mass="90099">MALFQDALDELQRKPNHAGFELQRNRIEAWIAVITLLRGDAARAGEELQRLLRPGSSQGASGEDRRGSDDWERVEREMRRWLGISLVYQGKYSDGVAQLEGLVGKDPTKPATDVSTFKAKRELAIAYGLQGTITKARETIRSLQGPLMPDGWSGKNPETISIVTSHPDFNAKKENLAVASAFIDALWGNFDKGLQQVTEAFTEFDKHLGPRHIKTFQAASLRAYLLALTAQTRQAEEECRRLLQIIPRELGSKHPLALEVTGTLAYVLRTKGRLIEAISLGRTACEDARRVLPEGNPLMLRLKAELASCYRAEGSYSTSKNILEEVLSSLGTPVEGMTGLHTLEGLRFEAELAHVECRSGNLEVAERRVIGALKKQRELFDTRMQLGGVVNTHLGSPQEPNPRPEADNAFIERLLVEVMAELGPEGQKHPQQTRQLSQEPYSELEKYSRKIQHPYGKQQQERQEIVNPDLVDSEDPWLSKANKSLKRTSVLRVHPLLLYTLRVLALVRSQLDSSDEKQAYHILNLVWEWQSRHDSRGPRHPVSLMTEYDCGVALRASGKYQRARARFEHVFSARTKVLGPSHPATGAAKRELVITMCLVNAWSSPDRCLSPARQESGTATPMDIESQFMTSSIETLPDHDEDSSSGMGIDDWNEVEECSQAICTQHQNFLGKRHPETLKSLTWIFTVQLLLAEIESADQTCDSLLDTLRSNAVVSERLLDATQMEGRLAKLYAEQSHPKMANRILRHIRGLSDELPGIQASQKLAFQALKRRIVASVTAIQPEQSKPAEESGEAERSSFDETPSPS</sequence>
<dbReference type="Gene3D" id="1.25.40.10">
    <property type="entry name" value="Tetratricopeptide repeat domain"/>
    <property type="match status" value="2"/>
</dbReference>
<evidence type="ECO:0000313" key="2">
    <source>
        <dbReference type="EMBL" id="KAK0714516.1"/>
    </source>
</evidence>